<dbReference type="GO" id="GO:0032977">
    <property type="term" value="F:membrane insertase activity"/>
    <property type="evidence" value="ECO:0000318"/>
    <property type="project" value="GO_Central"/>
</dbReference>
<protein>
    <recommendedName>
        <fullName evidence="12">Membrane insertase YidC/Oxa/ALB C-terminal domain-containing protein</fullName>
    </recommendedName>
</protein>
<feature type="region of interest" description="Disordered" evidence="10">
    <location>
        <begin position="1"/>
        <end position="40"/>
    </location>
</feature>
<comment type="subcellular location">
    <subcellularLocation>
        <location evidence="9">Membrane</location>
        <topology evidence="9">Multi-pass membrane protein</topology>
    </subcellularLocation>
    <subcellularLocation>
        <location evidence="1">Mitochondrion inner membrane</location>
        <topology evidence="1">Multi-pass membrane protein</topology>
    </subcellularLocation>
</comment>
<dbReference type="GO" id="GO:0005743">
    <property type="term" value="C:mitochondrial inner membrane"/>
    <property type="evidence" value="ECO:0000318"/>
    <property type="project" value="GO_Central"/>
</dbReference>
<dbReference type="Pfam" id="PF08219">
    <property type="entry name" value="TOM13"/>
    <property type="match status" value="1"/>
</dbReference>
<dbReference type="InParanoid" id="A7EM97"/>
<evidence type="ECO:0000256" key="4">
    <source>
        <dbReference type="ARBA" id="ARBA00022792"/>
    </source>
</evidence>
<dbReference type="EMBL" id="CH476628">
    <property type="protein sequence ID" value="EDO03963.1"/>
    <property type="molecule type" value="Genomic_DNA"/>
</dbReference>
<evidence type="ECO:0000256" key="9">
    <source>
        <dbReference type="RuleBase" id="RU003945"/>
    </source>
</evidence>
<dbReference type="InterPro" id="IPR013262">
    <property type="entry name" value="OMP_MIM1/TOM13_mt"/>
</dbReference>
<evidence type="ECO:0000256" key="8">
    <source>
        <dbReference type="ARBA" id="ARBA00023136"/>
    </source>
</evidence>
<evidence type="ECO:0000256" key="3">
    <source>
        <dbReference type="ARBA" id="ARBA00022692"/>
    </source>
</evidence>
<proteinExistence type="inferred from homology"/>
<dbReference type="Proteomes" id="UP000001312">
    <property type="component" value="Unassembled WGS sequence"/>
</dbReference>
<dbReference type="FunCoup" id="A7EM97">
    <property type="interactions" value="546"/>
</dbReference>
<evidence type="ECO:0000256" key="10">
    <source>
        <dbReference type="SAM" id="MobiDB-lite"/>
    </source>
</evidence>
<keyword evidence="14" id="KW-1185">Reference proteome</keyword>
<dbReference type="RefSeq" id="XP_001592205.1">
    <property type="nucleotide sequence ID" value="XM_001592155.1"/>
</dbReference>
<evidence type="ECO:0000313" key="14">
    <source>
        <dbReference type="Proteomes" id="UP000001312"/>
    </source>
</evidence>
<keyword evidence="6 11" id="KW-1133">Transmembrane helix</keyword>
<keyword evidence="8 11" id="KW-0472">Membrane</keyword>
<dbReference type="PANTHER" id="PTHR12428:SF66">
    <property type="entry name" value="MITOCHONDRIAL INNER MEMBRANE PROTEIN OXA1L"/>
    <property type="match status" value="1"/>
</dbReference>
<evidence type="ECO:0000256" key="1">
    <source>
        <dbReference type="ARBA" id="ARBA00004448"/>
    </source>
</evidence>
<dbReference type="Pfam" id="PF02096">
    <property type="entry name" value="60KD_IMP"/>
    <property type="match status" value="1"/>
</dbReference>
<feature type="compositionally biased region" description="Low complexity" evidence="10">
    <location>
        <begin position="31"/>
        <end position="40"/>
    </location>
</feature>
<keyword evidence="5" id="KW-0809">Transit peptide</keyword>
<dbReference type="InterPro" id="IPR028055">
    <property type="entry name" value="YidC/Oxa/ALB_C"/>
</dbReference>
<dbReference type="STRING" id="665079.A7EM97"/>
<dbReference type="KEGG" id="ssl:SS1G_06444"/>
<evidence type="ECO:0000256" key="6">
    <source>
        <dbReference type="ARBA" id="ARBA00022989"/>
    </source>
</evidence>
<evidence type="ECO:0000256" key="2">
    <source>
        <dbReference type="ARBA" id="ARBA00009877"/>
    </source>
</evidence>
<feature type="compositionally biased region" description="Basic and acidic residues" evidence="10">
    <location>
        <begin position="505"/>
        <end position="554"/>
    </location>
</feature>
<dbReference type="GO" id="GO:0032979">
    <property type="term" value="P:protein insertion into mitochondrial inner membrane from matrix"/>
    <property type="evidence" value="ECO:0000318"/>
    <property type="project" value="GO_Central"/>
</dbReference>
<evidence type="ECO:0000256" key="7">
    <source>
        <dbReference type="ARBA" id="ARBA00023128"/>
    </source>
</evidence>
<evidence type="ECO:0000313" key="13">
    <source>
        <dbReference type="EMBL" id="EDO03963.1"/>
    </source>
</evidence>
<evidence type="ECO:0000259" key="12">
    <source>
        <dbReference type="Pfam" id="PF02096"/>
    </source>
</evidence>
<dbReference type="OMA" id="PLGFGCY"/>
<keyword evidence="4" id="KW-0999">Mitochondrion inner membrane</keyword>
<gene>
    <name evidence="13" type="ORF">SS1G_06444</name>
</gene>
<dbReference type="GeneID" id="5488665"/>
<dbReference type="AlphaFoldDB" id="A7EM97"/>
<dbReference type="GO" id="GO:0005741">
    <property type="term" value="C:mitochondrial outer membrane"/>
    <property type="evidence" value="ECO:0007669"/>
    <property type="project" value="InterPro"/>
</dbReference>
<feature type="region of interest" description="Disordered" evidence="10">
    <location>
        <begin position="505"/>
        <end position="565"/>
    </location>
</feature>
<accession>A7EM97</accession>
<feature type="compositionally biased region" description="Basic residues" evidence="10">
    <location>
        <begin position="555"/>
        <end position="565"/>
    </location>
</feature>
<dbReference type="InterPro" id="IPR001708">
    <property type="entry name" value="YidC/ALB3/OXA1/COX18"/>
</dbReference>
<feature type="domain" description="Membrane insertase YidC/Oxa/ALB C-terminal" evidence="12">
    <location>
        <begin position="248"/>
        <end position="440"/>
    </location>
</feature>
<evidence type="ECO:0000256" key="5">
    <source>
        <dbReference type="ARBA" id="ARBA00022946"/>
    </source>
</evidence>
<evidence type="ECO:0000256" key="11">
    <source>
        <dbReference type="SAM" id="Phobius"/>
    </source>
</evidence>
<dbReference type="CDD" id="cd20069">
    <property type="entry name" value="5TM_Oxa1-like"/>
    <property type="match status" value="1"/>
</dbReference>
<name>A7EM97_SCLS1</name>
<keyword evidence="7" id="KW-0496">Mitochondrion</keyword>
<feature type="transmembrane region" description="Helical" evidence="11">
    <location>
        <begin position="405"/>
        <end position="428"/>
    </location>
</feature>
<sequence length="565" mass="63190">MSSDEQLNPLAESGITMPSDSEQYSRNDEISPSPSSSNSPQMILYSPPTFWGLLRGAAINLVLPFVNGLMLGFGELFAHEAAFRLGWSNTKKTPQRRGHAGKLKQVWSFGGYLATDRKKVFSSNVQRPIKTNSVLSNKGKSTLFSQSITRPAPSKANILIRNATSIRFASTAPSAIPPVDSPIPSIETSTPEFKPTPLDVTADINPDILSAPEHIGYLHSLGLDYGWGPTAIMEWMLEHIHVLAGTPWWVSIGIAAAAWRVILFKPYLDAAENASRMATIKEFTAPVQAQMMQARTRGDTTEMMFHRAELQRIYKRAGISMWKSFVPMVQIFIGYGTWKLLRQMSDIPVPGLLDGGVLWFYNLTIPDPYYLLPLATSAILHFVLKKGGETGVSTLTPGMLYMMQWGMPALSMVFTSFMPAAVQFSFLMSSSISFGQATLFRSPKFRAWANMTPLPNQNPSPSENTLRMKEIPVTQGETKATKRFSLDGSIGNVMERFQSAKKVAVDHAKERRAKQDDSSAKARADAYEERRRREIAEEVARQNERRALERERRKMERGRKRSRKD</sequence>
<dbReference type="PANTHER" id="PTHR12428">
    <property type="entry name" value="OXA1"/>
    <property type="match status" value="1"/>
</dbReference>
<reference evidence="14" key="1">
    <citation type="journal article" date="2011" name="PLoS Genet.">
        <title>Genomic analysis of the necrotrophic fungal pathogens Sclerotinia sclerotiorum and Botrytis cinerea.</title>
        <authorList>
            <person name="Amselem J."/>
            <person name="Cuomo C.A."/>
            <person name="van Kan J.A."/>
            <person name="Viaud M."/>
            <person name="Benito E.P."/>
            <person name="Couloux A."/>
            <person name="Coutinho P.M."/>
            <person name="de Vries R.P."/>
            <person name="Dyer P.S."/>
            <person name="Fillinger S."/>
            <person name="Fournier E."/>
            <person name="Gout L."/>
            <person name="Hahn M."/>
            <person name="Kohn L."/>
            <person name="Lapalu N."/>
            <person name="Plummer K.M."/>
            <person name="Pradier J.M."/>
            <person name="Quevillon E."/>
            <person name="Sharon A."/>
            <person name="Simon A."/>
            <person name="ten Have A."/>
            <person name="Tudzynski B."/>
            <person name="Tudzynski P."/>
            <person name="Wincker P."/>
            <person name="Andrew M."/>
            <person name="Anthouard V."/>
            <person name="Beever R.E."/>
            <person name="Beffa R."/>
            <person name="Benoit I."/>
            <person name="Bouzid O."/>
            <person name="Brault B."/>
            <person name="Chen Z."/>
            <person name="Choquer M."/>
            <person name="Collemare J."/>
            <person name="Cotton P."/>
            <person name="Danchin E.G."/>
            <person name="Da Silva C."/>
            <person name="Gautier A."/>
            <person name="Giraud C."/>
            <person name="Giraud T."/>
            <person name="Gonzalez C."/>
            <person name="Grossetete S."/>
            <person name="Guldener U."/>
            <person name="Henrissat B."/>
            <person name="Howlett B.J."/>
            <person name="Kodira C."/>
            <person name="Kretschmer M."/>
            <person name="Lappartient A."/>
            <person name="Leroch M."/>
            <person name="Levis C."/>
            <person name="Mauceli E."/>
            <person name="Neuveglise C."/>
            <person name="Oeser B."/>
            <person name="Pearson M."/>
            <person name="Poulain J."/>
            <person name="Poussereau N."/>
            <person name="Quesneville H."/>
            <person name="Rascle C."/>
            <person name="Schumacher J."/>
            <person name="Segurens B."/>
            <person name="Sexton A."/>
            <person name="Silva E."/>
            <person name="Sirven C."/>
            <person name="Soanes D.M."/>
            <person name="Talbot N.J."/>
            <person name="Templeton M."/>
            <person name="Yandava C."/>
            <person name="Yarden O."/>
            <person name="Zeng Q."/>
            <person name="Rollins J.A."/>
            <person name="Lebrun M.H."/>
            <person name="Dickman M."/>
        </authorList>
    </citation>
    <scope>NUCLEOTIDE SEQUENCE [LARGE SCALE GENOMIC DNA]</scope>
    <source>
        <strain evidence="14">ATCC 18683 / 1980 / Ss-1</strain>
    </source>
</reference>
<organism evidence="13 14">
    <name type="scientific">Sclerotinia sclerotiorum (strain ATCC 18683 / 1980 / Ss-1)</name>
    <name type="common">White mold</name>
    <name type="synonym">Whetzelinia sclerotiorum</name>
    <dbReference type="NCBI Taxonomy" id="665079"/>
    <lineage>
        <taxon>Eukaryota</taxon>
        <taxon>Fungi</taxon>
        <taxon>Dikarya</taxon>
        <taxon>Ascomycota</taxon>
        <taxon>Pezizomycotina</taxon>
        <taxon>Leotiomycetes</taxon>
        <taxon>Helotiales</taxon>
        <taxon>Sclerotiniaceae</taxon>
        <taxon>Sclerotinia</taxon>
    </lineage>
</organism>
<comment type="similarity">
    <text evidence="2 9">Belongs to the OXA1/ALB3/YidC family.</text>
</comment>
<keyword evidence="3 9" id="KW-0812">Transmembrane</keyword>